<accession>A0AAV4SRU4</accession>
<evidence type="ECO:0000313" key="1">
    <source>
        <dbReference type="EMBL" id="GIY36031.1"/>
    </source>
</evidence>
<evidence type="ECO:0000313" key="2">
    <source>
        <dbReference type="Proteomes" id="UP001054837"/>
    </source>
</evidence>
<dbReference type="AlphaFoldDB" id="A0AAV4SRU4"/>
<protein>
    <submittedName>
        <fullName evidence="1">Uncharacterized protein</fullName>
    </submittedName>
</protein>
<name>A0AAV4SRU4_9ARAC</name>
<proteinExistence type="predicted"/>
<reference evidence="1 2" key="1">
    <citation type="submission" date="2021-06" db="EMBL/GenBank/DDBJ databases">
        <title>Caerostris darwini draft genome.</title>
        <authorList>
            <person name="Kono N."/>
            <person name="Arakawa K."/>
        </authorList>
    </citation>
    <scope>NUCLEOTIDE SEQUENCE [LARGE SCALE GENOMIC DNA]</scope>
</reference>
<sequence>MTNQLADGRSTVIRSACRPQKPLHQYDEEEQYASRMTFRGVYSSWPHLSARIMCKVNLEYIAIEHVHAQLGLIIIPSVSSERMSKDWWMSRCSSPFQSSSLVSQREE</sequence>
<dbReference type="EMBL" id="BPLQ01008235">
    <property type="protein sequence ID" value="GIY36031.1"/>
    <property type="molecule type" value="Genomic_DNA"/>
</dbReference>
<organism evidence="1 2">
    <name type="scientific">Caerostris darwini</name>
    <dbReference type="NCBI Taxonomy" id="1538125"/>
    <lineage>
        <taxon>Eukaryota</taxon>
        <taxon>Metazoa</taxon>
        <taxon>Ecdysozoa</taxon>
        <taxon>Arthropoda</taxon>
        <taxon>Chelicerata</taxon>
        <taxon>Arachnida</taxon>
        <taxon>Araneae</taxon>
        <taxon>Araneomorphae</taxon>
        <taxon>Entelegynae</taxon>
        <taxon>Araneoidea</taxon>
        <taxon>Araneidae</taxon>
        <taxon>Caerostris</taxon>
    </lineage>
</organism>
<comment type="caution">
    <text evidence="1">The sequence shown here is derived from an EMBL/GenBank/DDBJ whole genome shotgun (WGS) entry which is preliminary data.</text>
</comment>
<dbReference type="Proteomes" id="UP001054837">
    <property type="component" value="Unassembled WGS sequence"/>
</dbReference>
<keyword evidence="2" id="KW-1185">Reference proteome</keyword>
<gene>
    <name evidence="1" type="ORF">CDAR_583201</name>
</gene>